<organism evidence="1 2">
    <name type="scientific">Actinomadura harenae</name>
    <dbReference type="NCBI Taxonomy" id="2483351"/>
    <lineage>
        <taxon>Bacteria</taxon>
        <taxon>Bacillati</taxon>
        <taxon>Actinomycetota</taxon>
        <taxon>Actinomycetes</taxon>
        <taxon>Streptosporangiales</taxon>
        <taxon>Thermomonosporaceae</taxon>
        <taxon>Actinomadura</taxon>
    </lineage>
</organism>
<gene>
    <name evidence="1" type="ORF">EBO15_24660</name>
</gene>
<dbReference type="RefSeq" id="WP_122196810.1">
    <property type="nucleotide sequence ID" value="NZ_JBHSKC010000012.1"/>
</dbReference>
<evidence type="ECO:0000313" key="1">
    <source>
        <dbReference type="EMBL" id="RMI41001.1"/>
    </source>
</evidence>
<dbReference type="OrthoDB" id="3577809at2"/>
<comment type="caution">
    <text evidence="1">The sequence shown here is derived from an EMBL/GenBank/DDBJ whole genome shotgun (WGS) entry which is preliminary data.</text>
</comment>
<accession>A0A3M2LU49</accession>
<dbReference type="EMBL" id="RFFG01000047">
    <property type="protein sequence ID" value="RMI41001.1"/>
    <property type="molecule type" value="Genomic_DNA"/>
</dbReference>
<proteinExistence type="predicted"/>
<sequence>MRLRFLGTDSDQGGCPAMYATDRGTYVVQGKIVADATALGDVRDLADDETIVEIEPALVRHLIEHYTNHHAKG</sequence>
<keyword evidence="2" id="KW-1185">Reference proteome</keyword>
<evidence type="ECO:0000313" key="2">
    <source>
        <dbReference type="Proteomes" id="UP000282674"/>
    </source>
</evidence>
<name>A0A3M2LU49_9ACTN</name>
<protein>
    <submittedName>
        <fullName evidence="1">Uncharacterized protein</fullName>
    </submittedName>
</protein>
<reference evidence="1 2" key="1">
    <citation type="submission" date="2018-10" db="EMBL/GenBank/DDBJ databases">
        <title>Isolation from soil.</title>
        <authorList>
            <person name="Hu J."/>
        </authorList>
    </citation>
    <scope>NUCLEOTIDE SEQUENCE [LARGE SCALE GENOMIC DNA]</scope>
    <source>
        <strain evidence="1 2">NEAU-Ht49</strain>
    </source>
</reference>
<dbReference type="AlphaFoldDB" id="A0A3M2LU49"/>
<dbReference type="Proteomes" id="UP000282674">
    <property type="component" value="Unassembled WGS sequence"/>
</dbReference>